<sequence length="269" mass="28631">MLRLGTHQRLGALTFTAILGLLAPLGCVGDSEGAGEDTALPGEQATQAGPEEQRSALSPHGDDSAPRKAADAASATTVARDRFVRSLQDGEDAALEGSPDSVPVENEPGAVIASDGEIASVLWTFHRAEVTYGQQACQHMQIPEASAFAEALAAHHIQAFFLQGMTFQQNAIPVVSSRQTEAFIDAIDILFWKVRSATPEQYDIAYVEAQIAAHTKLLDLIDAELMAAVSVDALRAELSAVRWATAHHLTQAEQLHDQLKGMVEEPSGG</sequence>
<gene>
    <name evidence="3" type="ORF">CMC5_070490</name>
</gene>
<proteinExistence type="predicted"/>
<reference evidence="3 4" key="1">
    <citation type="submission" date="2015-07" db="EMBL/GenBank/DDBJ databases">
        <title>Genome analysis of myxobacterium Chondromyces crocatus Cm c5 reveals a high potential for natural compound synthesis and the genetic basis for the loss of fruiting body formation.</title>
        <authorList>
            <person name="Zaburannyi N."/>
            <person name="Bunk B."/>
            <person name="Maier J."/>
            <person name="Overmann J."/>
            <person name="Mueller R."/>
        </authorList>
    </citation>
    <scope>NUCLEOTIDE SEQUENCE [LARGE SCALE GENOMIC DNA]</scope>
    <source>
        <strain evidence="3 4">Cm c5</strain>
    </source>
</reference>
<organism evidence="3 4">
    <name type="scientific">Chondromyces crocatus</name>
    <dbReference type="NCBI Taxonomy" id="52"/>
    <lineage>
        <taxon>Bacteria</taxon>
        <taxon>Pseudomonadati</taxon>
        <taxon>Myxococcota</taxon>
        <taxon>Polyangia</taxon>
        <taxon>Polyangiales</taxon>
        <taxon>Polyangiaceae</taxon>
        <taxon>Chondromyces</taxon>
    </lineage>
</organism>
<dbReference type="RefSeq" id="WP_050434385.1">
    <property type="nucleotide sequence ID" value="NZ_CP012159.1"/>
</dbReference>
<evidence type="ECO:0000313" key="3">
    <source>
        <dbReference type="EMBL" id="AKT42821.1"/>
    </source>
</evidence>
<keyword evidence="4" id="KW-1185">Reference proteome</keyword>
<feature type="region of interest" description="Disordered" evidence="1">
    <location>
        <begin position="30"/>
        <end position="76"/>
    </location>
</feature>
<dbReference type="STRING" id="52.CMC5_070490"/>
<feature type="domain" description="DUF4142" evidence="2">
    <location>
        <begin position="114"/>
        <end position="255"/>
    </location>
</feature>
<evidence type="ECO:0000259" key="2">
    <source>
        <dbReference type="Pfam" id="PF13628"/>
    </source>
</evidence>
<dbReference type="InterPro" id="IPR025419">
    <property type="entry name" value="DUF4142"/>
</dbReference>
<name>A0A0K1EPN5_CHOCO</name>
<dbReference type="EMBL" id="CP012159">
    <property type="protein sequence ID" value="AKT42821.1"/>
    <property type="molecule type" value="Genomic_DNA"/>
</dbReference>
<dbReference type="KEGG" id="ccro:CMC5_070490"/>
<dbReference type="AlphaFoldDB" id="A0A0K1EPN5"/>
<accession>A0A0K1EPN5</accession>
<dbReference type="Pfam" id="PF13628">
    <property type="entry name" value="DUF4142"/>
    <property type="match status" value="1"/>
</dbReference>
<evidence type="ECO:0000313" key="4">
    <source>
        <dbReference type="Proteomes" id="UP000067626"/>
    </source>
</evidence>
<protein>
    <recommendedName>
        <fullName evidence="2">DUF4142 domain-containing protein</fullName>
    </recommendedName>
</protein>
<dbReference type="Proteomes" id="UP000067626">
    <property type="component" value="Chromosome"/>
</dbReference>
<feature type="compositionally biased region" description="Basic and acidic residues" evidence="1">
    <location>
        <begin position="60"/>
        <end position="70"/>
    </location>
</feature>
<evidence type="ECO:0000256" key="1">
    <source>
        <dbReference type="SAM" id="MobiDB-lite"/>
    </source>
</evidence>